<keyword evidence="1" id="KW-0812">Transmembrane</keyword>
<keyword evidence="3" id="KW-1185">Reference proteome</keyword>
<dbReference type="EMBL" id="CP011542">
    <property type="protein sequence ID" value="AKK06625.1"/>
    <property type="molecule type" value="Genomic_DNA"/>
</dbReference>
<dbReference type="OrthoDB" id="5180062at2"/>
<dbReference type="Proteomes" id="UP000035199">
    <property type="component" value="Chromosome"/>
</dbReference>
<evidence type="ECO:0000313" key="2">
    <source>
        <dbReference type="EMBL" id="AKK06625.1"/>
    </source>
</evidence>
<keyword evidence="1" id="KW-1133">Transmembrane helix</keyword>
<gene>
    <name evidence="2" type="ORF">CMUST_11570</name>
</gene>
<keyword evidence="1" id="KW-0472">Membrane</keyword>
<evidence type="ECO:0000256" key="1">
    <source>
        <dbReference type="SAM" id="Phobius"/>
    </source>
</evidence>
<dbReference type="PATRIC" id="fig|571915.4.peg.2472"/>
<dbReference type="RefSeq" id="WP_047262617.1">
    <property type="nucleotide sequence ID" value="NZ_CP011542.1"/>
</dbReference>
<protein>
    <submittedName>
        <fullName evidence="2">Uncharacterized protein</fullName>
    </submittedName>
</protein>
<organism evidence="2 3">
    <name type="scientific">Corynebacterium mustelae</name>
    <dbReference type="NCBI Taxonomy" id="571915"/>
    <lineage>
        <taxon>Bacteria</taxon>
        <taxon>Bacillati</taxon>
        <taxon>Actinomycetota</taxon>
        <taxon>Actinomycetes</taxon>
        <taxon>Mycobacteriales</taxon>
        <taxon>Corynebacteriaceae</taxon>
        <taxon>Corynebacterium</taxon>
    </lineage>
</organism>
<feature type="transmembrane region" description="Helical" evidence="1">
    <location>
        <begin position="12"/>
        <end position="32"/>
    </location>
</feature>
<sequence length="459" mass="51576">MDTLCNISNEIVAVSTLFLTVVVTTLAGLTFMSDRREVRRNKLRAAYLAFQKDSPTLDRMFAKGLKGGTAGNQRGGLPPLPSDNEDSGGLLGFERWCFSGGELKNLDVVQALVEPAGHQSRGVCKVVRKTRDKLLFPNLLKRSALLPNKKWDLVSNVRVFLNEGPKWSSKVYAVSKISGNYKNGVTLTLYEGEYEDYYNSCIGMGILAAHNPNSRSLRNLRKRMWVQEKGCSDITVKNHFALVAVGCLTVVINDNGPAMLLHRRGINVADNQEMIAEIPSGSLSSFLDNPINDTSDREVFFLDTVKREFAEELLNVDETGESPQRKIVDERLRGLIGEDNVYFLGIGFYPVQGYLMVLSLTVIDERDESVKDWMKRNDTDCVIDALTENYEGTIMTMPFGKEEIGVIRKLHRRTPGLGEITRIIESNFDEINKEINKHARQRTNRSLTSRFRTIFGIGH</sequence>
<reference evidence="2 3" key="1">
    <citation type="journal article" date="2015" name="Genome Announc.">
        <title>Complete Genome Sequence of the Type Strain Corynebacterium mustelae DSM 45274, Isolated from Various Tissues of a Male Ferret with Lethal Sepsis.</title>
        <authorList>
            <person name="Ruckert C."/>
            <person name="Eimer J."/>
            <person name="Winkler A."/>
            <person name="Tauch A."/>
        </authorList>
    </citation>
    <scope>NUCLEOTIDE SEQUENCE [LARGE SCALE GENOMIC DNA]</scope>
    <source>
        <strain evidence="2 3">DSM 45274</strain>
    </source>
</reference>
<dbReference type="AlphaFoldDB" id="A0A0G3H1M2"/>
<name>A0A0G3H1M2_9CORY</name>
<dbReference type="KEGG" id="cmv:CMUST_11570"/>
<proteinExistence type="predicted"/>
<reference evidence="3" key="2">
    <citation type="submission" date="2015-05" db="EMBL/GenBank/DDBJ databases">
        <title>Complete genome sequence of Corynebacterium mustelae DSM 45274, isolated from various tissues of a male ferret with lethal sepsis.</title>
        <authorList>
            <person name="Ruckert C."/>
            <person name="Albersmeier A."/>
            <person name="Winkler A."/>
            <person name="Tauch A."/>
        </authorList>
    </citation>
    <scope>NUCLEOTIDE SEQUENCE [LARGE SCALE GENOMIC DNA]</scope>
    <source>
        <strain evidence="3">DSM 45274</strain>
    </source>
</reference>
<evidence type="ECO:0000313" key="3">
    <source>
        <dbReference type="Proteomes" id="UP000035199"/>
    </source>
</evidence>
<accession>A0A0G3H1M2</accession>